<gene>
    <name evidence="4" type="ORF">IQ24_02929</name>
</gene>
<dbReference type="Gene3D" id="3.40.50.720">
    <property type="entry name" value="NAD(P)-binding Rossmann-like Domain"/>
    <property type="match status" value="1"/>
</dbReference>
<evidence type="ECO:0000313" key="4">
    <source>
        <dbReference type="EMBL" id="TWI31478.1"/>
    </source>
</evidence>
<dbReference type="SUPFAM" id="SSF50129">
    <property type="entry name" value="GroES-like"/>
    <property type="match status" value="1"/>
</dbReference>
<dbReference type="RefSeq" id="WP_145399022.1">
    <property type="nucleotide sequence ID" value="NZ_VLKU01000009.1"/>
</dbReference>
<dbReference type="Pfam" id="PF08240">
    <property type="entry name" value="ADH_N"/>
    <property type="match status" value="1"/>
</dbReference>
<dbReference type="OrthoDB" id="9805883at2"/>
<evidence type="ECO:0000256" key="1">
    <source>
        <dbReference type="ARBA" id="ARBA00022857"/>
    </source>
</evidence>
<dbReference type="InterPro" id="IPR036291">
    <property type="entry name" value="NAD(P)-bd_dom_sf"/>
</dbReference>
<dbReference type="Gene3D" id="3.90.180.10">
    <property type="entry name" value="Medium-chain alcohol dehydrogenases, catalytic domain"/>
    <property type="match status" value="1"/>
</dbReference>
<keyword evidence="2" id="KW-0560">Oxidoreductase</keyword>
<dbReference type="GO" id="GO:0005829">
    <property type="term" value="C:cytosol"/>
    <property type="evidence" value="ECO:0007669"/>
    <property type="project" value="TreeGrafter"/>
</dbReference>
<dbReference type="SMART" id="SM00829">
    <property type="entry name" value="PKS_ER"/>
    <property type="match status" value="1"/>
</dbReference>
<comment type="caution">
    <text evidence="4">The sequence shown here is derived from an EMBL/GenBank/DDBJ whole genome shotgun (WGS) entry which is preliminary data.</text>
</comment>
<dbReference type="InterPro" id="IPR013149">
    <property type="entry name" value="ADH-like_C"/>
</dbReference>
<reference evidence="4 5" key="1">
    <citation type="journal article" date="2015" name="Stand. Genomic Sci.">
        <title>Genomic Encyclopedia of Bacterial and Archaeal Type Strains, Phase III: the genomes of soil and plant-associated and newly described type strains.</title>
        <authorList>
            <person name="Whitman W.B."/>
            <person name="Woyke T."/>
            <person name="Klenk H.P."/>
            <person name="Zhou Y."/>
            <person name="Lilburn T.G."/>
            <person name="Beck B.J."/>
            <person name="De Vos P."/>
            <person name="Vandamme P."/>
            <person name="Eisen J.A."/>
            <person name="Garrity G."/>
            <person name="Hugenholtz P."/>
            <person name="Kyrpides N.C."/>
        </authorList>
    </citation>
    <scope>NUCLEOTIDE SEQUENCE [LARGE SCALE GENOMIC DNA]</scope>
    <source>
        <strain evidence="4 5">CGMCC 1.5364</strain>
    </source>
</reference>
<dbReference type="InterPro" id="IPR013154">
    <property type="entry name" value="ADH-like_N"/>
</dbReference>
<organism evidence="4 5">
    <name type="scientific">Paracoccus sulfuroxidans</name>
    <dbReference type="NCBI Taxonomy" id="384678"/>
    <lineage>
        <taxon>Bacteria</taxon>
        <taxon>Pseudomonadati</taxon>
        <taxon>Pseudomonadota</taxon>
        <taxon>Alphaproteobacteria</taxon>
        <taxon>Rhodobacterales</taxon>
        <taxon>Paracoccaceae</taxon>
        <taxon>Paracoccus</taxon>
    </lineage>
</organism>
<dbReference type="GO" id="GO:0035925">
    <property type="term" value="F:mRNA 3'-UTR AU-rich region binding"/>
    <property type="evidence" value="ECO:0007669"/>
    <property type="project" value="TreeGrafter"/>
</dbReference>
<protein>
    <submittedName>
        <fullName evidence="4">NADPH2:quinone reductase</fullName>
    </submittedName>
</protein>
<dbReference type="InterPro" id="IPR020843">
    <property type="entry name" value="ER"/>
</dbReference>
<dbReference type="AlphaFoldDB" id="A0A562NHB0"/>
<dbReference type="Proteomes" id="UP000316225">
    <property type="component" value="Unassembled WGS sequence"/>
</dbReference>
<dbReference type="GO" id="GO:0070402">
    <property type="term" value="F:NADPH binding"/>
    <property type="evidence" value="ECO:0007669"/>
    <property type="project" value="TreeGrafter"/>
</dbReference>
<evidence type="ECO:0000256" key="2">
    <source>
        <dbReference type="ARBA" id="ARBA00023002"/>
    </source>
</evidence>
<sequence length="324" mass="33654">MTHSIVQQKSGGPEVLEWTEVQIPAPGPGEVSVRHTVVGVNFIDIYVREGAYPMMTLPGTPGMEAAGVVEAVGEGVTDLTVGQRVAYVMTAPGAYSELRNVPAERMVPLPDDISDRDAAALMLKGMTAERLLHKTAPVHAGETVLIHAAAGGVGQLMTAWAKAIGCTVIATVGSPAKAEIARGAGADHIIDSGSEDIAARVMEITGGKGADKIFDGVGKDTFDVSLAAIARFGHLVSFGNASGAVPPVNIAVLAPKCIALSRPQVFPYIAERADLLAAAGNLFDAMRKGIIRAEISHTYPLAEASRAHADLAARRTTGQIVLLV</sequence>
<keyword evidence="5" id="KW-1185">Reference proteome</keyword>
<keyword evidence="1" id="KW-0521">NADP</keyword>
<proteinExistence type="predicted"/>
<dbReference type="EMBL" id="VLKU01000009">
    <property type="protein sequence ID" value="TWI31478.1"/>
    <property type="molecule type" value="Genomic_DNA"/>
</dbReference>
<name>A0A562NHB0_9RHOB</name>
<dbReference type="SUPFAM" id="SSF51735">
    <property type="entry name" value="NAD(P)-binding Rossmann-fold domains"/>
    <property type="match status" value="1"/>
</dbReference>
<dbReference type="InterPro" id="IPR047618">
    <property type="entry name" value="QOR-like"/>
</dbReference>
<dbReference type="GO" id="GO:0003960">
    <property type="term" value="F:quinone reductase (NADPH) activity"/>
    <property type="evidence" value="ECO:0007669"/>
    <property type="project" value="InterPro"/>
</dbReference>
<dbReference type="FunFam" id="3.40.50.720:FF:000053">
    <property type="entry name" value="Quinone oxidoreductase 1"/>
    <property type="match status" value="1"/>
</dbReference>
<dbReference type="Pfam" id="PF00107">
    <property type="entry name" value="ADH_zinc_N"/>
    <property type="match status" value="1"/>
</dbReference>
<evidence type="ECO:0000313" key="5">
    <source>
        <dbReference type="Proteomes" id="UP000316225"/>
    </source>
</evidence>
<evidence type="ECO:0000259" key="3">
    <source>
        <dbReference type="SMART" id="SM00829"/>
    </source>
</evidence>
<dbReference type="CDD" id="cd05286">
    <property type="entry name" value="QOR2"/>
    <property type="match status" value="1"/>
</dbReference>
<dbReference type="InterPro" id="IPR011032">
    <property type="entry name" value="GroES-like_sf"/>
</dbReference>
<feature type="domain" description="Enoyl reductase (ER)" evidence="3">
    <location>
        <begin position="11"/>
        <end position="322"/>
    </location>
</feature>
<accession>A0A562NHB0</accession>
<dbReference type="PANTHER" id="PTHR48106">
    <property type="entry name" value="QUINONE OXIDOREDUCTASE PIG3-RELATED"/>
    <property type="match status" value="1"/>
</dbReference>
<dbReference type="PANTHER" id="PTHR48106:SF13">
    <property type="entry name" value="QUINONE OXIDOREDUCTASE-RELATED"/>
    <property type="match status" value="1"/>
</dbReference>